<dbReference type="InterPro" id="IPR029044">
    <property type="entry name" value="Nucleotide-diphossugar_trans"/>
</dbReference>
<dbReference type="OrthoDB" id="9810303at2"/>
<dbReference type="SUPFAM" id="SSF53448">
    <property type="entry name" value="Nucleotide-diphospho-sugar transferases"/>
    <property type="match status" value="1"/>
</dbReference>
<dbReference type="Proteomes" id="UP000188324">
    <property type="component" value="Chromosome"/>
</dbReference>
<accession>A0A1Q2CI48</accession>
<proteinExistence type="predicted"/>
<keyword evidence="2" id="KW-1185">Reference proteome</keyword>
<dbReference type="EMBL" id="CP019605">
    <property type="protein sequence ID" value="AQP45787.1"/>
    <property type="molecule type" value="Genomic_DNA"/>
</dbReference>
<dbReference type="RefSeq" id="WP_077343993.1">
    <property type="nucleotide sequence ID" value="NZ_CP019605.1"/>
</dbReference>
<dbReference type="CDD" id="cd00761">
    <property type="entry name" value="Glyco_tranf_GTA_type"/>
    <property type="match status" value="1"/>
</dbReference>
<dbReference type="Pfam" id="PF14907">
    <property type="entry name" value="NTP_transf_5"/>
    <property type="match status" value="1"/>
</dbReference>
<protein>
    <submittedName>
        <fullName evidence="1">Uncharacterized protein</fullName>
    </submittedName>
</protein>
<dbReference type="InterPro" id="IPR001173">
    <property type="entry name" value="Glyco_trans_2-like"/>
</dbReference>
<dbReference type="InterPro" id="IPR050834">
    <property type="entry name" value="Glycosyltransf_2"/>
</dbReference>
<dbReference type="STRING" id="1610493.RPIT_14060"/>
<gene>
    <name evidence="1" type="ORF">RPIT_14060</name>
</gene>
<dbReference type="Gene3D" id="3.90.550.10">
    <property type="entry name" value="Spore Coat Polysaccharide Biosynthesis Protein SpsA, Chain A"/>
    <property type="match status" value="1"/>
</dbReference>
<dbReference type="Pfam" id="PF00535">
    <property type="entry name" value="Glycos_transf_2"/>
    <property type="match status" value="1"/>
</dbReference>
<evidence type="ECO:0000313" key="2">
    <source>
        <dbReference type="Proteomes" id="UP000188324"/>
    </source>
</evidence>
<evidence type="ECO:0000313" key="1">
    <source>
        <dbReference type="EMBL" id="AQP45787.1"/>
    </source>
</evidence>
<dbReference type="PANTHER" id="PTHR43685">
    <property type="entry name" value="GLYCOSYLTRANSFERASE"/>
    <property type="match status" value="1"/>
</dbReference>
<name>A0A1Q2CI48_9ACTN</name>
<sequence length="626" mass="68882">MHESLALLRALAINVARRHGHRVLVIKGESLSHHGLRERSTHADVDVLVAPADVDAYLEAMAAIGWRSRMGRYNDYPVRNHSVTLIHDTWPVDLDVHRVYPGFLRSADEVFDVLWSRRQEITSAHQGVDIPDFSSSALILALHSARSRADNSRHAAELAHLIHLSAGWSEQQRADVAEVARATGCSQALDEVLPLMGVPVSTDDGASPADIVRWRHVIHGEVSSLEAWRANLREQPVHRWPGLVWHAVWPSEEFLRATSRIPPNATDIDGIRLKRLTDGAARIGRALKVKLGWGTATTPVSAATQSAQPRPGEPPLVSVVIPVYNTAAYLEDCLTSVLAQTYTNLEIVCVDDGSTDDSLAMLQRIADGDPRVRVIRRKHEGVGATRNTGIRVASGELLTFVDSDDVVSPTLVETLVSALGHTDAVMSGWPREGRIVDSATAIAEGIRLGTLNMHGKLLRTEVLRDHTVLFEEDLSLREDIIFNAGYLLQARRITLLPEQLYKHRPRPGSLTSAYRPHKYEELTSANSRLAGLTGHLHTPEFASLINYLQIRSLISAGLNLHHPDSQVPSASAARLLRTWQRDAGDLPVRHGDPKMRVVGLLYNALGLNGTVGLIHWLKGLRAKLPG</sequence>
<dbReference type="InterPro" id="IPR039498">
    <property type="entry name" value="NTP_transf_5"/>
</dbReference>
<reference evidence="1 2" key="1">
    <citation type="journal article" date="2016" name="Int. J. Syst. Evol. Microbiol.">
        <title>Tessaracoccus flavus sp. nov., isolated from the drainage system of a lindane-producing factory.</title>
        <authorList>
            <person name="Kumari R."/>
            <person name="Singh P."/>
            <person name="Schumann P."/>
            <person name="Lal R."/>
        </authorList>
    </citation>
    <scope>NUCLEOTIDE SEQUENCE [LARGE SCALE GENOMIC DNA]</scope>
    <source>
        <strain evidence="1 2">RP1T</strain>
    </source>
</reference>
<organism evidence="1 2">
    <name type="scientific">Tessaracoccus flavus</name>
    <dbReference type="NCBI Taxonomy" id="1610493"/>
    <lineage>
        <taxon>Bacteria</taxon>
        <taxon>Bacillati</taxon>
        <taxon>Actinomycetota</taxon>
        <taxon>Actinomycetes</taxon>
        <taxon>Propionibacteriales</taxon>
        <taxon>Propionibacteriaceae</taxon>
        <taxon>Tessaracoccus</taxon>
    </lineage>
</organism>
<dbReference type="AlphaFoldDB" id="A0A1Q2CI48"/>
<dbReference type="KEGG" id="tfl:RPIT_14060"/>
<dbReference type="PANTHER" id="PTHR43685:SF11">
    <property type="entry name" value="GLYCOSYLTRANSFERASE TAGX-RELATED"/>
    <property type="match status" value="1"/>
</dbReference>